<feature type="compositionally biased region" description="Polar residues" evidence="5">
    <location>
        <begin position="202"/>
        <end position="219"/>
    </location>
</feature>
<proteinExistence type="inferred from homology"/>
<dbReference type="GeneID" id="106466196"/>
<organism evidence="7 8">
    <name type="scientific">Limulus polyphemus</name>
    <name type="common">Atlantic horseshoe crab</name>
    <dbReference type="NCBI Taxonomy" id="6850"/>
    <lineage>
        <taxon>Eukaryota</taxon>
        <taxon>Metazoa</taxon>
        <taxon>Ecdysozoa</taxon>
        <taxon>Arthropoda</taxon>
        <taxon>Chelicerata</taxon>
        <taxon>Merostomata</taxon>
        <taxon>Xiphosura</taxon>
        <taxon>Limulidae</taxon>
        <taxon>Limulus</taxon>
    </lineage>
</organism>
<dbReference type="Proteomes" id="UP000694941">
    <property type="component" value="Unplaced"/>
</dbReference>
<reference evidence="8" key="1">
    <citation type="submission" date="2025-08" db="UniProtKB">
        <authorList>
            <consortium name="RefSeq"/>
        </authorList>
    </citation>
    <scope>IDENTIFICATION</scope>
    <source>
        <tissue evidence="8">Muscle</tissue>
    </source>
</reference>
<keyword evidence="4" id="KW-0443">Lipid metabolism</keyword>
<dbReference type="Gene3D" id="3.90.1720.10">
    <property type="entry name" value="endopeptidase domain like (from Nostoc punctiforme)"/>
    <property type="match status" value="1"/>
</dbReference>
<keyword evidence="7" id="KW-1185">Reference proteome</keyword>
<comment type="similarity">
    <text evidence="1">Belongs to the H-rev107 family.</text>
</comment>
<dbReference type="PANTHER" id="PTHR13943">
    <property type="entry name" value="HRAS-LIKE SUPPRESSOR - RELATED"/>
    <property type="match status" value="1"/>
</dbReference>
<evidence type="ECO:0000256" key="2">
    <source>
        <dbReference type="ARBA" id="ARBA00022679"/>
    </source>
</evidence>
<evidence type="ECO:0000313" key="7">
    <source>
        <dbReference type="Proteomes" id="UP000694941"/>
    </source>
</evidence>
<feature type="region of interest" description="Disordered" evidence="5">
    <location>
        <begin position="198"/>
        <end position="219"/>
    </location>
</feature>
<keyword evidence="2" id="KW-0808">Transferase</keyword>
<dbReference type="InterPro" id="IPR007053">
    <property type="entry name" value="LRAT_dom"/>
</dbReference>
<accession>A0ABM1BH48</accession>
<dbReference type="RefSeq" id="XP_013781893.1">
    <property type="nucleotide sequence ID" value="XM_013926439.2"/>
</dbReference>
<evidence type="ECO:0000256" key="5">
    <source>
        <dbReference type="SAM" id="MobiDB-lite"/>
    </source>
</evidence>
<sequence>MIWDEGNKLVSNLKTRAMPQKKVKHLSKLRLNPDVFGLTAFYPAINLKAELGDIIEIDRTLFSHWAIYAGDDNVIHVCGMNNEDFPTETGVIKLEKLIDVAGFSRVRVNNKEVPAKERNLTPLTPNQVVARARAFVGKVVEYNLLTSNCEHYVTEWKYGKGWSDQASVALSVNKTLKKDCQIGHNLLLNSLNSVLNSPVSPTNLSRTPSSEKTSPSFSC</sequence>
<evidence type="ECO:0000259" key="6">
    <source>
        <dbReference type="PROSITE" id="PS51934"/>
    </source>
</evidence>
<dbReference type="InterPro" id="IPR051496">
    <property type="entry name" value="H-rev107_PLA/AT"/>
</dbReference>
<evidence type="ECO:0000256" key="4">
    <source>
        <dbReference type="ARBA" id="ARBA00023098"/>
    </source>
</evidence>
<keyword evidence="3" id="KW-0378">Hydrolase</keyword>
<dbReference type="Pfam" id="PF04970">
    <property type="entry name" value="LRAT"/>
    <property type="match status" value="1"/>
</dbReference>
<dbReference type="PROSITE" id="PS51934">
    <property type="entry name" value="LRAT"/>
    <property type="match status" value="1"/>
</dbReference>
<gene>
    <name evidence="8" type="primary">LOC106466196</name>
</gene>
<evidence type="ECO:0000256" key="3">
    <source>
        <dbReference type="ARBA" id="ARBA00022801"/>
    </source>
</evidence>
<protein>
    <submittedName>
        <fullName evidence="8">HRAS-like suppressor 3</fullName>
    </submittedName>
</protein>
<dbReference type="PANTHER" id="PTHR13943:SF77">
    <property type="entry name" value="LRAT DOMAIN-CONTAINING PROTEIN"/>
    <property type="match status" value="1"/>
</dbReference>
<evidence type="ECO:0000313" key="8">
    <source>
        <dbReference type="RefSeq" id="XP_013781893.1"/>
    </source>
</evidence>
<feature type="domain" description="LRAT" evidence="6">
    <location>
        <begin position="54"/>
        <end position="165"/>
    </location>
</feature>
<name>A0ABM1BH48_LIMPO</name>
<evidence type="ECO:0000256" key="1">
    <source>
        <dbReference type="ARBA" id="ARBA00007824"/>
    </source>
</evidence>